<dbReference type="EMBL" id="CANTFL010000137">
    <property type="protein sequence ID" value="CAI5714908.1"/>
    <property type="molecule type" value="Genomic_DNA"/>
</dbReference>
<dbReference type="Proteomes" id="UP001162031">
    <property type="component" value="Unassembled WGS sequence"/>
</dbReference>
<evidence type="ECO:0000256" key="2">
    <source>
        <dbReference type="SAM" id="SignalP"/>
    </source>
</evidence>
<feature type="region of interest" description="Disordered" evidence="1">
    <location>
        <begin position="146"/>
        <end position="175"/>
    </location>
</feature>
<organism evidence="3 4">
    <name type="scientific">Hyaloperonospora brassicae</name>
    <name type="common">Brassica downy mildew</name>
    <name type="synonym">Peronospora brassicae</name>
    <dbReference type="NCBI Taxonomy" id="162125"/>
    <lineage>
        <taxon>Eukaryota</taxon>
        <taxon>Sar</taxon>
        <taxon>Stramenopiles</taxon>
        <taxon>Oomycota</taxon>
        <taxon>Peronosporomycetes</taxon>
        <taxon>Peronosporales</taxon>
        <taxon>Peronosporaceae</taxon>
        <taxon>Hyaloperonospora</taxon>
    </lineage>
</organism>
<keyword evidence="4" id="KW-1185">Reference proteome</keyword>
<dbReference type="AlphaFoldDB" id="A0AAV0T4Z3"/>
<accession>A0AAV0T4Z3</accession>
<protein>
    <recommendedName>
        <fullName evidence="5">RxLR effector candidate protein</fullName>
    </recommendedName>
</protein>
<keyword evidence="2" id="KW-0732">Signal</keyword>
<evidence type="ECO:0000256" key="1">
    <source>
        <dbReference type="SAM" id="MobiDB-lite"/>
    </source>
</evidence>
<gene>
    <name evidence="3" type="ORF">HBR001_LOCUS1332</name>
</gene>
<feature type="compositionally biased region" description="Pro residues" evidence="1">
    <location>
        <begin position="148"/>
        <end position="171"/>
    </location>
</feature>
<proteinExistence type="predicted"/>
<reference evidence="3" key="1">
    <citation type="submission" date="2022-12" db="EMBL/GenBank/DDBJ databases">
        <authorList>
            <person name="Webb A."/>
        </authorList>
    </citation>
    <scope>NUCLEOTIDE SEQUENCE</scope>
    <source>
        <strain evidence="3">Hp1</strain>
    </source>
</reference>
<comment type="caution">
    <text evidence="3">The sequence shown here is derived from an EMBL/GenBank/DDBJ whole genome shotgun (WGS) entry which is preliminary data.</text>
</comment>
<sequence>MRSFCLIALIVSGVMVVVADRASGLEDPSAPDADLAEHTSVTEFQRTASHVWKPHEERAFYIESLAAKLMKLLKSAKTMLASLYAPFFKSSTTKTAGMKHDADVIARYDQIAPAVDDHRFVPPGDPPITPGEPLITPGIPPIIRGKPPIAPGKPPTAPGKPPTAPGKPPIAPGKDHTKLVDKLRKDEGFKKIWTDVRKREEFKKMKDDFRKFLGDGKSESEAAQVVHKKLQEKLSEPDYNYWDGLQMVEYTWWIRNGIDPEDVEAMVKKGGGKDVEAIAKAIADDYKDIVLTMLEHPGH</sequence>
<evidence type="ECO:0000313" key="3">
    <source>
        <dbReference type="EMBL" id="CAI5714908.1"/>
    </source>
</evidence>
<evidence type="ECO:0008006" key="5">
    <source>
        <dbReference type="Google" id="ProtNLM"/>
    </source>
</evidence>
<evidence type="ECO:0000313" key="4">
    <source>
        <dbReference type="Proteomes" id="UP001162031"/>
    </source>
</evidence>
<feature type="signal peptide" evidence="2">
    <location>
        <begin position="1"/>
        <end position="19"/>
    </location>
</feature>
<feature type="chain" id="PRO_5043931215" description="RxLR effector candidate protein" evidence="2">
    <location>
        <begin position="20"/>
        <end position="299"/>
    </location>
</feature>
<name>A0AAV0T4Z3_HYABA</name>